<dbReference type="RefSeq" id="WP_308713250.1">
    <property type="nucleotide sequence ID" value="NZ_JAVHUY010000013.1"/>
</dbReference>
<organism evidence="1 2">
    <name type="scientific">Phytohabitans maris</name>
    <dbReference type="NCBI Taxonomy" id="3071409"/>
    <lineage>
        <taxon>Bacteria</taxon>
        <taxon>Bacillati</taxon>
        <taxon>Actinomycetota</taxon>
        <taxon>Actinomycetes</taxon>
        <taxon>Micromonosporales</taxon>
        <taxon>Micromonosporaceae</taxon>
    </lineage>
</organism>
<gene>
    <name evidence="1" type="ORF">RB614_15830</name>
</gene>
<evidence type="ECO:0000313" key="1">
    <source>
        <dbReference type="EMBL" id="MDQ7905982.1"/>
    </source>
</evidence>
<proteinExistence type="predicted"/>
<protein>
    <submittedName>
        <fullName evidence="1">Uncharacterized protein</fullName>
    </submittedName>
</protein>
<reference evidence="1 2" key="1">
    <citation type="submission" date="2023-08" db="EMBL/GenBank/DDBJ databases">
        <title>Phytohabitans sansha sp. nov., isolated from marine sediment.</title>
        <authorList>
            <person name="Zhao Y."/>
            <person name="Yi K."/>
        </authorList>
    </citation>
    <scope>NUCLEOTIDE SEQUENCE [LARGE SCALE GENOMIC DNA]</scope>
    <source>
        <strain evidence="1 2">ZYX-F-186</strain>
    </source>
</reference>
<comment type="caution">
    <text evidence="1">The sequence shown here is derived from an EMBL/GenBank/DDBJ whole genome shotgun (WGS) entry which is preliminary data.</text>
</comment>
<dbReference type="Proteomes" id="UP001230908">
    <property type="component" value="Unassembled WGS sequence"/>
</dbReference>
<keyword evidence="2" id="KW-1185">Reference proteome</keyword>
<dbReference type="EMBL" id="JAVHUY010000013">
    <property type="protein sequence ID" value="MDQ7905982.1"/>
    <property type="molecule type" value="Genomic_DNA"/>
</dbReference>
<accession>A0ABU0ZFZ5</accession>
<evidence type="ECO:0000313" key="2">
    <source>
        <dbReference type="Proteomes" id="UP001230908"/>
    </source>
</evidence>
<name>A0ABU0ZFZ5_9ACTN</name>
<sequence>MSEADRAIMRARLAAMAAPRDTDNEQMAALRAILRDEALMAHVTANVERWPPLSDEQRETLGALLNGAANRTAKRSRRRAA</sequence>